<name>A0A4Q0XFU0_9FLAO</name>
<keyword evidence="2" id="KW-1133">Transmembrane helix</keyword>
<evidence type="ECO:0000256" key="2">
    <source>
        <dbReference type="SAM" id="Phobius"/>
    </source>
</evidence>
<feature type="coiled-coil region" evidence="1">
    <location>
        <begin position="41"/>
        <end position="68"/>
    </location>
</feature>
<keyword evidence="1" id="KW-0175">Coiled coil</keyword>
<keyword evidence="2" id="KW-0472">Membrane</keyword>
<proteinExistence type="predicted"/>
<dbReference type="Proteomes" id="UP000289792">
    <property type="component" value="Unassembled WGS sequence"/>
</dbReference>
<sequence length="106" mass="12316">MTKLEEFTALIVNETIDFKSPVEKLEIINTQIRETKIKMDLTEYKAAIETHQQQMEAHLNSLERFQDHFDTKVKQAKIYPNWAVVVFIASVILGIGSLVLLLMYYV</sequence>
<accession>A0A4Q0XFU0</accession>
<dbReference type="OrthoDB" id="1435509at2"/>
<comment type="caution">
    <text evidence="3">The sequence shown here is derived from an EMBL/GenBank/DDBJ whole genome shotgun (WGS) entry which is preliminary data.</text>
</comment>
<dbReference type="InterPro" id="IPR046617">
    <property type="entry name" value="DUF6730"/>
</dbReference>
<reference evidence="3 4" key="1">
    <citation type="submission" date="2019-01" db="EMBL/GenBank/DDBJ databases">
        <title>Genome sequence of the Antarctic species Gelidibacter gilvus ACAM 158(T).</title>
        <authorList>
            <person name="Bowman J.P."/>
        </authorList>
    </citation>
    <scope>NUCLEOTIDE SEQUENCE [LARGE SCALE GENOMIC DNA]</scope>
    <source>
        <strain evidence="3 4">IC158</strain>
    </source>
</reference>
<keyword evidence="2" id="KW-0812">Transmembrane</keyword>
<dbReference type="AlphaFoldDB" id="A0A4Q0XFU0"/>
<dbReference type="EMBL" id="SDDZ01000012">
    <property type="protein sequence ID" value="RXJ45586.1"/>
    <property type="molecule type" value="Genomic_DNA"/>
</dbReference>
<dbReference type="Pfam" id="PF20503">
    <property type="entry name" value="DUF6730"/>
    <property type="match status" value="1"/>
</dbReference>
<protein>
    <submittedName>
        <fullName evidence="3">Uncharacterized protein</fullName>
    </submittedName>
</protein>
<evidence type="ECO:0000256" key="1">
    <source>
        <dbReference type="SAM" id="Coils"/>
    </source>
</evidence>
<evidence type="ECO:0000313" key="4">
    <source>
        <dbReference type="Proteomes" id="UP000289792"/>
    </source>
</evidence>
<organism evidence="3 4">
    <name type="scientific">Gelidibacter gilvus</name>
    <dbReference type="NCBI Taxonomy" id="59602"/>
    <lineage>
        <taxon>Bacteria</taxon>
        <taxon>Pseudomonadati</taxon>
        <taxon>Bacteroidota</taxon>
        <taxon>Flavobacteriia</taxon>
        <taxon>Flavobacteriales</taxon>
        <taxon>Flavobacteriaceae</taxon>
        <taxon>Gelidibacter</taxon>
    </lineage>
</organism>
<dbReference type="RefSeq" id="WP_129018387.1">
    <property type="nucleotide sequence ID" value="NZ_SDDZ01000012.1"/>
</dbReference>
<evidence type="ECO:0000313" key="3">
    <source>
        <dbReference type="EMBL" id="RXJ45586.1"/>
    </source>
</evidence>
<keyword evidence="4" id="KW-1185">Reference proteome</keyword>
<feature type="transmembrane region" description="Helical" evidence="2">
    <location>
        <begin position="82"/>
        <end position="105"/>
    </location>
</feature>
<gene>
    <name evidence="3" type="ORF">ESZ48_15340</name>
</gene>